<evidence type="ECO:0000259" key="6">
    <source>
        <dbReference type="SMART" id="SM00062"/>
    </source>
</evidence>
<dbReference type="PROSITE" id="PS01039">
    <property type="entry name" value="SBP_BACTERIAL_3"/>
    <property type="match status" value="1"/>
</dbReference>
<protein>
    <submittedName>
        <fullName evidence="7">Transporter substrate-binding domain-containing protein</fullName>
    </submittedName>
</protein>
<organism evidence="7 8">
    <name type="scientific">Hyphomicrobium album</name>
    <dbReference type="NCBI Taxonomy" id="2665159"/>
    <lineage>
        <taxon>Bacteria</taxon>
        <taxon>Pseudomonadati</taxon>
        <taxon>Pseudomonadota</taxon>
        <taxon>Alphaproteobacteria</taxon>
        <taxon>Hyphomicrobiales</taxon>
        <taxon>Hyphomicrobiaceae</taxon>
        <taxon>Hyphomicrobium</taxon>
    </lineage>
</organism>
<evidence type="ECO:0000256" key="3">
    <source>
        <dbReference type="ARBA" id="ARBA00022729"/>
    </source>
</evidence>
<dbReference type="PANTHER" id="PTHR30085">
    <property type="entry name" value="AMINO ACID ABC TRANSPORTER PERMEASE"/>
    <property type="match status" value="1"/>
</dbReference>
<feature type="signal peptide" evidence="5">
    <location>
        <begin position="1"/>
        <end position="24"/>
    </location>
</feature>
<evidence type="ECO:0000256" key="4">
    <source>
        <dbReference type="RuleBase" id="RU003744"/>
    </source>
</evidence>
<feature type="chain" id="PRO_5026237144" evidence="5">
    <location>
        <begin position="25"/>
        <end position="346"/>
    </location>
</feature>
<dbReference type="EMBL" id="WMBQ01000002">
    <property type="protein sequence ID" value="MTD96224.1"/>
    <property type="molecule type" value="Genomic_DNA"/>
</dbReference>
<dbReference type="InterPro" id="IPR051455">
    <property type="entry name" value="Bact_solute-bind_prot3"/>
</dbReference>
<dbReference type="Proteomes" id="UP000440694">
    <property type="component" value="Unassembled WGS sequence"/>
</dbReference>
<evidence type="ECO:0000256" key="5">
    <source>
        <dbReference type="SAM" id="SignalP"/>
    </source>
</evidence>
<dbReference type="SUPFAM" id="SSF53850">
    <property type="entry name" value="Periplasmic binding protein-like II"/>
    <property type="match status" value="1"/>
</dbReference>
<dbReference type="InterPro" id="IPR001638">
    <property type="entry name" value="Solute-binding_3/MltF_N"/>
</dbReference>
<comment type="caution">
    <text evidence="7">The sequence shown here is derived from an EMBL/GenBank/DDBJ whole genome shotgun (WGS) entry which is preliminary data.</text>
</comment>
<accession>A0A6I3KM52</accession>
<keyword evidence="3 5" id="KW-0732">Signal</keyword>
<sequence>MKMIQHLRCLLTAVLGLGALAALAGTADAETTTLDAIRARGYLLCGIGEVQVGFSQASPAGERSGLDVDFCTALASAVFGSKDAVKFWPLSANDRFKALQSGDVDVLARGATWTLSRDTELGARFTDVLFYDGQGFLTRRGNAVASALELSGATVCALPGAMGEQGVAEFFGAKRMRYQIVAQDSWDDLVKAYAGGSCTVLTGDVSLLAVARSKMATPGDHMILPELITKEPLGPAVRQDDAQWFGVVRWTLMALVEAEELGLTKENVDAQRAATEPSIRRFLGLEANLGQALGLPRDWAYQVVKNVGNYGEVFDRNLGAKSDLKLARGLNNLWTKGGLMYSMPFR</sequence>
<dbReference type="PANTHER" id="PTHR30085:SF7">
    <property type="entry name" value="AMINO-ACID ABC TRANSPORTER-BINDING PROTEIN YHDW-RELATED"/>
    <property type="match status" value="1"/>
</dbReference>
<comment type="similarity">
    <text evidence="1 4">Belongs to the bacterial solute-binding protein 3 family.</text>
</comment>
<evidence type="ECO:0000256" key="1">
    <source>
        <dbReference type="ARBA" id="ARBA00010333"/>
    </source>
</evidence>
<dbReference type="RefSeq" id="WP_154740672.1">
    <property type="nucleotide sequence ID" value="NZ_WMBQ01000002.1"/>
</dbReference>
<feature type="domain" description="Solute-binding protein family 3/N-terminal" evidence="6">
    <location>
        <begin position="42"/>
        <end position="271"/>
    </location>
</feature>
<keyword evidence="8" id="KW-1185">Reference proteome</keyword>
<name>A0A6I3KM52_9HYPH</name>
<keyword evidence="2" id="KW-0813">Transport</keyword>
<gene>
    <name evidence="7" type="ORF">GIW81_17940</name>
</gene>
<dbReference type="AlphaFoldDB" id="A0A6I3KM52"/>
<dbReference type="CDD" id="cd13692">
    <property type="entry name" value="PBP2_BztA"/>
    <property type="match status" value="1"/>
</dbReference>
<dbReference type="Pfam" id="PF00497">
    <property type="entry name" value="SBP_bac_3"/>
    <property type="match status" value="1"/>
</dbReference>
<reference evidence="7 8" key="1">
    <citation type="submission" date="2019-11" db="EMBL/GenBank/DDBJ databases">
        <title>Identification of a novel strain.</title>
        <authorList>
            <person name="Xu Q."/>
            <person name="Wang G."/>
        </authorList>
    </citation>
    <scope>NUCLEOTIDE SEQUENCE [LARGE SCALE GENOMIC DNA]</scope>
    <source>
        <strain evidence="8">xq</strain>
    </source>
</reference>
<proteinExistence type="inferred from homology"/>
<evidence type="ECO:0000313" key="8">
    <source>
        <dbReference type="Proteomes" id="UP000440694"/>
    </source>
</evidence>
<dbReference type="GO" id="GO:0006865">
    <property type="term" value="P:amino acid transport"/>
    <property type="evidence" value="ECO:0007669"/>
    <property type="project" value="TreeGrafter"/>
</dbReference>
<dbReference type="InterPro" id="IPR018313">
    <property type="entry name" value="SBP_3_CS"/>
</dbReference>
<evidence type="ECO:0000313" key="7">
    <source>
        <dbReference type="EMBL" id="MTD96224.1"/>
    </source>
</evidence>
<evidence type="ECO:0000256" key="2">
    <source>
        <dbReference type="ARBA" id="ARBA00022448"/>
    </source>
</evidence>
<dbReference type="Gene3D" id="3.40.190.10">
    <property type="entry name" value="Periplasmic binding protein-like II"/>
    <property type="match status" value="2"/>
</dbReference>
<dbReference type="SMART" id="SM00062">
    <property type="entry name" value="PBPb"/>
    <property type="match status" value="1"/>
</dbReference>